<feature type="compositionally biased region" description="Polar residues" evidence="5">
    <location>
        <begin position="252"/>
        <end position="263"/>
    </location>
</feature>
<dbReference type="GO" id="GO:0022857">
    <property type="term" value="F:transmembrane transporter activity"/>
    <property type="evidence" value="ECO:0007669"/>
    <property type="project" value="InterPro"/>
</dbReference>
<feature type="transmembrane region" description="Helical" evidence="6">
    <location>
        <begin position="169"/>
        <end position="191"/>
    </location>
</feature>
<evidence type="ECO:0000256" key="4">
    <source>
        <dbReference type="ARBA" id="ARBA00023136"/>
    </source>
</evidence>
<sequence>MSQSRRLLSQAGSMLIALSAGSTYVFSSYAPQLQEALHLTSTQLNVLGLAGNLGIYMSGPLWGRWIDASGPYGAVLSGAILVLTGYGMLSRAYKYEWANVPVIVIAFFCLLTGLGNSAGNNAAINVQAKSWDDDRRGTAMALVLAAFGLSAFVYSTLSHVFFSGNVTGYLDTLALGSFTCFLVGMALIKVIPPTQSSLPAPATTYQSIPTSEDTIPVKPPHLGRRSSHTLSSSETSARVIDWIQSVHHSEEQTACQDETTAGPSSGHDESANATTPAKDIHITGWDLVYEVDFWLLFLIMGLVSGSGLLLINNVGTITQVLYDYASRNEVTTSSLLTETLIKKSRAELIQRTQALQVSCISIGNAVGRVLIGVISDTVVRKTESPAHRTYLLLPVVLLAIFSQGLAAWPDMINNVHRLLYISCLTGLMYGTLFGLFPVLVFEWFGMRSFSQNWGWMSFAPVIFGNIYNLMFGHVYDANVAKGNHVHKCTAGEDCYRSVFELTTVGCLVALGVSLVILTRRIPTFRRWVEKVRGRGLAIE</sequence>
<name>A0A0M9VPE9_9BASI</name>
<dbReference type="AlphaFoldDB" id="A0A0M9VPE9"/>
<dbReference type="PANTHER" id="PTHR21576">
    <property type="entry name" value="UNCHARACTERIZED NODULIN-LIKE PROTEIN"/>
    <property type="match status" value="1"/>
</dbReference>
<dbReference type="Gene3D" id="1.20.1250.20">
    <property type="entry name" value="MFS general substrate transporter like domains"/>
    <property type="match status" value="2"/>
</dbReference>
<dbReference type="GO" id="GO:0000329">
    <property type="term" value="C:fungal-type vacuole membrane"/>
    <property type="evidence" value="ECO:0007669"/>
    <property type="project" value="TreeGrafter"/>
</dbReference>
<dbReference type="Pfam" id="PF07690">
    <property type="entry name" value="MFS_1"/>
    <property type="match status" value="1"/>
</dbReference>
<feature type="transmembrane region" description="Helical" evidence="6">
    <location>
        <begin position="418"/>
        <end position="441"/>
    </location>
</feature>
<dbReference type="PANTHER" id="PTHR21576:SF160">
    <property type="entry name" value="NODULIN-LIKE DOMAIN-CONTAINING PROTEIN"/>
    <property type="match status" value="1"/>
</dbReference>
<keyword evidence="8" id="KW-1185">Reference proteome</keyword>
<feature type="transmembrane region" description="Helical" evidence="6">
    <location>
        <begin position="495"/>
        <end position="517"/>
    </location>
</feature>
<dbReference type="InterPro" id="IPR011701">
    <property type="entry name" value="MFS"/>
</dbReference>
<dbReference type="Proteomes" id="UP000037751">
    <property type="component" value="Unassembled WGS sequence"/>
</dbReference>
<gene>
    <name evidence="7" type="ORF">Malapachy_4120</name>
</gene>
<dbReference type="InterPro" id="IPR036259">
    <property type="entry name" value="MFS_trans_sf"/>
</dbReference>
<dbReference type="VEuPathDB" id="FungiDB:Malapachy_4120"/>
<dbReference type="GeneID" id="28730451"/>
<evidence type="ECO:0000256" key="1">
    <source>
        <dbReference type="ARBA" id="ARBA00004141"/>
    </source>
</evidence>
<dbReference type="STRING" id="77020.A0A0M9VPE9"/>
<feature type="compositionally biased region" description="Polar residues" evidence="5">
    <location>
        <begin position="200"/>
        <end position="213"/>
    </location>
</feature>
<dbReference type="OrthoDB" id="410267at2759"/>
<dbReference type="SUPFAM" id="SSF103473">
    <property type="entry name" value="MFS general substrate transporter"/>
    <property type="match status" value="1"/>
</dbReference>
<reference evidence="7 8" key="1">
    <citation type="submission" date="2015-07" db="EMBL/GenBank/DDBJ databases">
        <title>Draft Genome Sequence of Malassezia furfur CBS1878 and Malassezia pachydermatis CBS1879.</title>
        <authorList>
            <person name="Triana S."/>
            <person name="Ohm R."/>
            <person name="Gonzalez A."/>
            <person name="DeCock H."/>
            <person name="Restrepo S."/>
            <person name="Celis A."/>
        </authorList>
    </citation>
    <scope>NUCLEOTIDE SEQUENCE [LARGE SCALE GENOMIC DNA]</scope>
    <source>
        <strain evidence="7 8">CBS 1879</strain>
    </source>
</reference>
<protein>
    <submittedName>
        <fullName evidence="7">Uncharacterized protein</fullName>
    </submittedName>
</protein>
<evidence type="ECO:0000256" key="3">
    <source>
        <dbReference type="ARBA" id="ARBA00022989"/>
    </source>
</evidence>
<keyword evidence="2 6" id="KW-0812">Transmembrane</keyword>
<evidence type="ECO:0000256" key="2">
    <source>
        <dbReference type="ARBA" id="ARBA00022692"/>
    </source>
</evidence>
<feature type="region of interest" description="Disordered" evidence="5">
    <location>
        <begin position="200"/>
        <end position="234"/>
    </location>
</feature>
<feature type="transmembrane region" description="Helical" evidence="6">
    <location>
        <begin position="139"/>
        <end position="157"/>
    </location>
</feature>
<organism evidence="7 8">
    <name type="scientific">Malassezia pachydermatis</name>
    <dbReference type="NCBI Taxonomy" id="77020"/>
    <lineage>
        <taxon>Eukaryota</taxon>
        <taxon>Fungi</taxon>
        <taxon>Dikarya</taxon>
        <taxon>Basidiomycota</taxon>
        <taxon>Ustilaginomycotina</taxon>
        <taxon>Malasseziomycetes</taxon>
        <taxon>Malasseziales</taxon>
        <taxon>Malasseziaceae</taxon>
        <taxon>Malassezia</taxon>
    </lineage>
</organism>
<dbReference type="EMBL" id="LGAV01000004">
    <property type="protein sequence ID" value="KOS14339.1"/>
    <property type="molecule type" value="Genomic_DNA"/>
</dbReference>
<evidence type="ECO:0000313" key="8">
    <source>
        <dbReference type="Proteomes" id="UP000037751"/>
    </source>
</evidence>
<comment type="caution">
    <text evidence="7">The sequence shown here is derived from an EMBL/GenBank/DDBJ whole genome shotgun (WGS) entry which is preliminary data.</text>
</comment>
<feature type="transmembrane region" description="Helical" evidence="6">
    <location>
        <begin position="293"/>
        <end position="311"/>
    </location>
</feature>
<comment type="subcellular location">
    <subcellularLocation>
        <location evidence="1">Membrane</location>
        <topology evidence="1">Multi-pass membrane protein</topology>
    </subcellularLocation>
</comment>
<dbReference type="RefSeq" id="XP_017991971.1">
    <property type="nucleotide sequence ID" value="XM_018138575.1"/>
</dbReference>
<evidence type="ECO:0000313" key="7">
    <source>
        <dbReference type="EMBL" id="KOS14339.1"/>
    </source>
</evidence>
<feature type="region of interest" description="Disordered" evidence="5">
    <location>
        <begin position="252"/>
        <end position="275"/>
    </location>
</feature>
<evidence type="ECO:0000256" key="5">
    <source>
        <dbReference type="SAM" id="MobiDB-lite"/>
    </source>
</evidence>
<feature type="transmembrane region" description="Helical" evidence="6">
    <location>
        <begin position="389"/>
        <end position="406"/>
    </location>
</feature>
<evidence type="ECO:0000256" key="6">
    <source>
        <dbReference type="SAM" id="Phobius"/>
    </source>
</evidence>
<keyword evidence="4 6" id="KW-0472">Membrane</keyword>
<proteinExistence type="predicted"/>
<feature type="transmembrane region" description="Helical" evidence="6">
    <location>
        <begin position="70"/>
        <end position="89"/>
    </location>
</feature>
<keyword evidence="3 6" id="KW-1133">Transmembrane helix</keyword>
<feature type="transmembrane region" description="Helical" evidence="6">
    <location>
        <begin position="453"/>
        <end position="475"/>
    </location>
</feature>
<feature type="transmembrane region" description="Helical" evidence="6">
    <location>
        <begin position="101"/>
        <end position="119"/>
    </location>
</feature>
<accession>A0A0M9VPE9</accession>